<keyword evidence="2" id="KW-1185">Reference proteome</keyword>
<evidence type="ECO:0000313" key="2">
    <source>
        <dbReference type="Proteomes" id="UP001177023"/>
    </source>
</evidence>
<organism evidence="1 2">
    <name type="scientific">Mesorhabditis spiculigera</name>
    <dbReference type="NCBI Taxonomy" id="96644"/>
    <lineage>
        <taxon>Eukaryota</taxon>
        <taxon>Metazoa</taxon>
        <taxon>Ecdysozoa</taxon>
        <taxon>Nematoda</taxon>
        <taxon>Chromadorea</taxon>
        <taxon>Rhabditida</taxon>
        <taxon>Rhabditina</taxon>
        <taxon>Rhabditomorpha</taxon>
        <taxon>Rhabditoidea</taxon>
        <taxon>Rhabditidae</taxon>
        <taxon>Mesorhabditinae</taxon>
        <taxon>Mesorhabditis</taxon>
    </lineage>
</organism>
<protein>
    <submittedName>
        <fullName evidence="1">Uncharacterized protein</fullName>
    </submittedName>
</protein>
<gene>
    <name evidence="1" type="ORF">MSPICULIGERA_LOCUS13279</name>
</gene>
<name>A0AA36CUA3_9BILA</name>
<evidence type="ECO:0000313" key="1">
    <source>
        <dbReference type="EMBL" id="CAJ0574959.1"/>
    </source>
</evidence>
<dbReference type="EMBL" id="CATQJA010002634">
    <property type="protein sequence ID" value="CAJ0574959.1"/>
    <property type="molecule type" value="Genomic_DNA"/>
</dbReference>
<dbReference type="AlphaFoldDB" id="A0AA36CUA3"/>
<proteinExistence type="predicted"/>
<sequence>MSAYARNAKKGVKIGENRDAGELKENDAVPTKDELVLLIMGDPQYHYPCEMTNLECKAASQPIRKNFRLDYFLRPLPPILTNWTEAQDEAIKVESRFANKIQRNSLEKLIRSFPYEPSALIINGDLTNFGHKPQLDEFVSYWQKLRLRFTTQQRSGLRAEHHLCLGRKMEDKIHGILAEATTGFNS</sequence>
<dbReference type="Proteomes" id="UP001177023">
    <property type="component" value="Unassembled WGS sequence"/>
</dbReference>
<reference evidence="1" key="1">
    <citation type="submission" date="2023-06" db="EMBL/GenBank/DDBJ databases">
        <authorList>
            <person name="Delattre M."/>
        </authorList>
    </citation>
    <scope>NUCLEOTIDE SEQUENCE</scope>
    <source>
        <strain evidence="1">AF72</strain>
    </source>
</reference>
<accession>A0AA36CUA3</accession>
<feature type="non-terminal residue" evidence="1">
    <location>
        <position position="1"/>
    </location>
</feature>
<comment type="caution">
    <text evidence="1">The sequence shown here is derived from an EMBL/GenBank/DDBJ whole genome shotgun (WGS) entry which is preliminary data.</text>
</comment>